<dbReference type="InterPro" id="IPR003599">
    <property type="entry name" value="Ig_sub"/>
</dbReference>
<evidence type="ECO:0000256" key="2">
    <source>
        <dbReference type="SAM" id="MobiDB-lite"/>
    </source>
</evidence>
<evidence type="ECO:0000256" key="3">
    <source>
        <dbReference type="SAM" id="Phobius"/>
    </source>
</evidence>
<dbReference type="SUPFAM" id="SSF48726">
    <property type="entry name" value="Immunoglobulin"/>
    <property type="match status" value="2"/>
</dbReference>
<dbReference type="Pfam" id="PF07679">
    <property type="entry name" value="I-set"/>
    <property type="match status" value="1"/>
</dbReference>
<gene>
    <name evidence="7" type="primary">LOC110070983</name>
</gene>
<protein>
    <submittedName>
        <fullName evidence="7">Uncharacterized protein isoform X2</fullName>
    </submittedName>
</protein>
<evidence type="ECO:0000313" key="6">
    <source>
        <dbReference type="Proteomes" id="UP001652642"/>
    </source>
</evidence>
<feature type="region of interest" description="Disordered" evidence="2">
    <location>
        <begin position="289"/>
        <end position="314"/>
    </location>
</feature>
<feature type="domain" description="Ig-like" evidence="5">
    <location>
        <begin position="5"/>
        <end position="108"/>
    </location>
</feature>
<feature type="transmembrane region" description="Helical" evidence="3">
    <location>
        <begin position="261"/>
        <end position="283"/>
    </location>
</feature>
<dbReference type="InterPro" id="IPR036179">
    <property type="entry name" value="Ig-like_dom_sf"/>
</dbReference>
<dbReference type="Pfam" id="PF13927">
    <property type="entry name" value="Ig_3"/>
    <property type="match status" value="1"/>
</dbReference>
<evidence type="ECO:0000313" key="7">
    <source>
        <dbReference type="RefSeq" id="XP_072836549.1"/>
    </source>
</evidence>
<dbReference type="InterPro" id="IPR013783">
    <property type="entry name" value="Ig-like_fold"/>
</dbReference>
<dbReference type="RefSeq" id="XP_072836549.1">
    <property type="nucleotide sequence ID" value="XM_072980448.1"/>
</dbReference>
<accession>A0ABM5ETS3</accession>
<evidence type="ECO:0000256" key="4">
    <source>
        <dbReference type="SAM" id="SignalP"/>
    </source>
</evidence>
<proteinExistence type="predicted"/>
<keyword evidence="4" id="KW-0732">Signal</keyword>
<feature type="signal peptide" evidence="4">
    <location>
        <begin position="1"/>
        <end position="24"/>
    </location>
</feature>
<feature type="compositionally biased region" description="Basic and acidic residues" evidence="2">
    <location>
        <begin position="241"/>
        <end position="253"/>
    </location>
</feature>
<feature type="region of interest" description="Disordered" evidence="2">
    <location>
        <begin position="329"/>
        <end position="363"/>
    </location>
</feature>
<feature type="region of interest" description="Disordered" evidence="2">
    <location>
        <begin position="227"/>
        <end position="253"/>
    </location>
</feature>
<evidence type="ECO:0000256" key="1">
    <source>
        <dbReference type="ARBA" id="ARBA00023319"/>
    </source>
</evidence>
<dbReference type="InterPro" id="IPR013098">
    <property type="entry name" value="Ig_I-set"/>
</dbReference>
<dbReference type="PANTHER" id="PTHR14334">
    <property type="entry name" value="B-CELL ANTIGEN RECEPTOR COMPLEX-ASSOCIATED PROTEIN"/>
    <property type="match status" value="1"/>
</dbReference>
<evidence type="ECO:0000259" key="5">
    <source>
        <dbReference type="PROSITE" id="PS50835"/>
    </source>
</evidence>
<name>A0ABM5ETS3_9SAUR</name>
<dbReference type="InterPro" id="IPR007110">
    <property type="entry name" value="Ig-like_dom"/>
</dbReference>
<organism evidence="6 7">
    <name type="scientific">Pogona vitticeps</name>
    <name type="common">central bearded dragon</name>
    <dbReference type="NCBI Taxonomy" id="103695"/>
    <lineage>
        <taxon>Eukaryota</taxon>
        <taxon>Metazoa</taxon>
        <taxon>Chordata</taxon>
        <taxon>Craniata</taxon>
        <taxon>Vertebrata</taxon>
        <taxon>Euteleostomi</taxon>
        <taxon>Lepidosauria</taxon>
        <taxon>Squamata</taxon>
        <taxon>Bifurcata</taxon>
        <taxon>Unidentata</taxon>
        <taxon>Episquamata</taxon>
        <taxon>Toxicofera</taxon>
        <taxon>Iguania</taxon>
        <taxon>Acrodonta</taxon>
        <taxon>Agamidae</taxon>
        <taxon>Amphibolurinae</taxon>
        <taxon>Pogona</taxon>
    </lineage>
</organism>
<dbReference type="PROSITE" id="PS50835">
    <property type="entry name" value="IG_LIKE"/>
    <property type="match status" value="2"/>
</dbReference>
<keyword evidence="3" id="KW-0472">Membrane</keyword>
<feature type="domain" description="Ig-like" evidence="5">
    <location>
        <begin position="131"/>
        <end position="221"/>
    </location>
</feature>
<keyword evidence="3" id="KW-1133">Transmembrane helix</keyword>
<dbReference type="Proteomes" id="UP001652642">
    <property type="component" value="Chromosome 10"/>
</dbReference>
<dbReference type="Gene3D" id="2.60.40.10">
    <property type="entry name" value="Immunoglobulins"/>
    <property type="match status" value="2"/>
</dbReference>
<dbReference type="SMART" id="SM00409">
    <property type="entry name" value="IG"/>
    <property type="match status" value="2"/>
</dbReference>
<keyword evidence="3" id="KW-0812">Transmembrane</keyword>
<reference evidence="7" key="1">
    <citation type="submission" date="2025-08" db="UniProtKB">
        <authorList>
            <consortium name="RefSeq"/>
        </authorList>
    </citation>
    <scope>IDENTIFICATION</scope>
</reference>
<dbReference type="PANTHER" id="PTHR14334:SF1">
    <property type="entry name" value="B-CELL ANTIGEN RECEPTOR COMPLEX-ASSOCIATED PROTEIN ALPHA CHAIN"/>
    <property type="match status" value="1"/>
</dbReference>
<feature type="chain" id="PRO_5046887626" evidence="4">
    <location>
        <begin position="25"/>
        <end position="363"/>
    </location>
</feature>
<keyword evidence="1" id="KW-0393">Immunoglobulin domain</keyword>
<sequence length="363" mass="40143">MNLWPDKILLPATFFVLLFLGSTATSSLSVIQKPTFVNLTEGSMLNMECWVDGNLTGIWSITWRNGGCDGKEKFTNSSRILITPNEAEKSSHFSLKRADIQDAGNYVCCFCDAEIFQAVYNRTRVVIHEITDLMVNQTSGDIEIMEGENITLECRFKTVGNLSNMYVRWYKNETLLSNQTEEQTLNEDLEEGFSSLTLWKAHTSRSGMYRCEVGVRGRNLTGSGKESRIIISGQLPSEQKTNPDQKPGSENHKEAGAGFEIGVAAGAAVGVFLFLLLIGVFVWRQKKRGSPAATSGTESDANEEAGKHLPLAGQMSDVTYADLRFKRNEGQPESEVVYAEVKPGRQQRAGINGRPQAKVRGSH</sequence>
<dbReference type="GeneID" id="110070983"/>
<keyword evidence="6" id="KW-1185">Reference proteome</keyword>